<name>A0A5D9BZB2_9SPHN</name>
<sequence length="307" mass="32819">MTKLDADARAALDEYYTLVTVPVETLPHLEYRARVDAGGDLKPKQPITRVEDFAVPGPDGDIPVRLYAHGDAPAPTLVFYHGGGFVIGSIKSHDATARAIALATGWAVLSVDYRLAPEHRFPAAAEDCYAALVWAASDAARAKGIDTANLAVGGDSAGGNLAAVASIIARDRGGPVLRHQLLIYPVVDVDFDTPSYIENADGYLLSRDAMKWYWDHYMGPDGDRSHPHATPINAEVHDLPPATVITAGFDPLRDEGEAYAKKLEAAGIDVEMTRYPGAFHGFVGMGDLQSGRDAMAQIARRLTGSVA</sequence>
<dbReference type="PANTHER" id="PTHR48081:SF8">
    <property type="entry name" value="ALPHA_BETA HYDROLASE FOLD-3 DOMAIN-CONTAINING PROTEIN-RELATED"/>
    <property type="match status" value="1"/>
</dbReference>
<dbReference type="Gene3D" id="3.40.50.1820">
    <property type="entry name" value="alpha/beta hydrolase"/>
    <property type="match status" value="1"/>
</dbReference>
<dbReference type="Pfam" id="PF07859">
    <property type="entry name" value="Abhydrolase_3"/>
    <property type="match status" value="1"/>
</dbReference>
<evidence type="ECO:0000259" key="3">
    <source>
        <dbReference type="Pfam" id="PF07859"/>
    </source>
</evidence>
<proteinExistence type="inferred from homology"/>
<reference evidence="4 5" key="1">
    <citation type="submission" date="2019-08" db="EMBL/GenBank/DDBJ databases">
        <authorList>
            <person name="Wang G."/>
            <person name="Xu Z."/>
        </authorList>
    </citation>
    <scope>NUCLEOTIDE SEQUENCE [LARGE SCALE GENOMIC DNA]</scope>
    <source>
        <strain evidence="4 5">ZX</strain>
    </source>
</reference>
<comment type="similarity">
    <text evidence="1">Belongs to the 'GDXG' lipolytic enzyme family.</text>
</comment>
<dbReference type="Proteomes" id="UP000322077">
    <property type="component" value="Unassembled WGS sequence"/>
</dbReference>
<dbReference type="EMBL" id="VTOU01000005">
    <property type="protein sequence ID" value="TZG24764.1"/>
    <property type="molecule type" value="Genomic_DNA"/>
</dbReference>
<dbReference type="FunFam" id="3.40.50.1820:FF:000089">
    <property type="entry name" value="Alpha/beta hydrolase"/>
    <property type="match status" value="1"/>
</dbReference>
<keyword evidence="2 4" id="KW-0378">Hydrolase</keyword>
<gene>
    <name evidence="4" type="ORF">FYJ91_19005</name>
</gene>
<comment type="caution">
    <text evidence="4">The sequence shown here is derived from an EMBL/GenBank/DDBJ whole genome shotgun (WGS) entry which is preliminary data.</text>
</comment>
<dbReference type="SUPFAM" id="SSF53474">
    <property type="entry name" value="alpha/beta-Hydrolases"/>
    <property type="match status" value="1"/>
</dbReference>
<protein>
    <submittedName>
        <fullName evidence="4">Alpha/beta hydrolase</fullName>
    </submittedName>
</protein>
<keyword evidence="5" id="KW-1185">Reference proteome</keyword>
<accession>A0A5D9BZB2</accession>
<dbReference type="InterPro" id="IPR013094">
    <property type="entry name" value="AB_hydrolase_3"/>
</dbReference>
<organism evidence="4 5">
    <name type="scientific">Sphingomonas montanisoli</name>
    <dbReference type="NCBI Taxonomy" id="2606412"/>
    <lineage>
        <taxon>Bacteria</taxon>
        <taxon>Pseudomonadati</taxon>
        <taxon>Pseudomonadota</taxon>
        <taxon>Alphaproteobacteria</taxon>
        <taxon>Sphingomonadales</taxon>
        <taxon>Sphingomonadaceae</taxon>
        <taxon>Sphingomonas</taxon>
    </lineage>
</organism>
<feature type="domain" description="Alpha/beta hydrolase fold-3" evidence="3">
    <location>
        <begin position="77"/>
        <end position="283"/>
    </location>
</feature>
<dbReference type="GO" id="GO:0016787">
    <property type="term" value="F:hydrolase activity"/>
    <property type="evidence" value="ECO:0007669"/>
    <property type="project" value="UniProtKB-KW"/>
</dbReference>
<dbReference type="AlphaFoldDB" id="A0A5D9BZB2"/>
<evidence type="ECO:0000256" key="2">
    <source>
        <dbReference type="ARBA" id="ARBA00022801"/>
    </source>
</evidence>
<evidence type="ECO:0000313" key="4">
    <source>
        <dbReference type="EMBL" id="TZG24764.1"/>
    </source>
</evidence>
<dbReference type="InterPro" id="IPR050300">
    <property type="entry name" value="GDXG_lipolytic_enzyme"/>
</dbReference>
<dbReference type="InterPro" id="IPR029058">
    <property type="entry name" value="AB_hydrolase_fold"/>
</dbReference>
<evidence type="ECO:0000256" key="1">
    <source>
        <dbReference type="ARBA" id="ARBA00010515"/>
    </source>
</evidence>
<evidence type="ECO:0000313" key="5">
    <source>
        <dbReference type="Proteomes" id="UP000322077"/>
    </source>
</evidence>
<dbReference type="PANTHER" id="PTHR48081">
    <property type="entry name" value="AB HYDROLASE SUPERFAMILY PROTEIN C4A8.06C"/>
    <property type="match status" value="1"/>
</dbReference>